<name>A0A8J3FRS6_9ACTN</name>
<dbReference type="PANTHER" id="PTHR42991:SF1">
    <property type="entry name" value="ALDEHYDE DEHYDROGENASE"/>
    <property type="match status" value="1"/>
</dbReference>
<evidence type="ECO:0000256" key="1">
    <source>
        <dbReference type="ARBA" id="ARBA00009986"/>
    </source>
</evidence>
<dbReference type="Gene3D" id="3.40.605.10">
    <property type="entry name" value="Aldehyde Dehydrogenase, Chain A, domain 1"/>
    <property type="match status" value="1"/>
</dbReference>
<dbReference type="InterPro" id="IPR015590">
    <property type="entry name" value="Aldehyde_DH_dom"/>
</dbReference>
<comment type="caution">
    <text evidence="4">The sequence shown here is derived from an EMBL/GenBank/DDBJ whole genome shotgun (WGS) entry which is preliminary data.</text>
</comment>
<dbReference type="Gene3D" id="3.40.309.10">
    <property type="entry name" value="Aldehyde Dehydrogenase, Chain A, domain 2"/>
    <property type="match status" value="1"/>
</dbReference>
<dbReference type="InterPro" id="IPR016161">
    <property type="entry name" value="Ald_DH/histidinol_DH"/>
</dbReference>
<dbReference type="SUPFAM" id="SSF53720">
    <property type="entry name" value="ALDH-like"/>
    <property type="match status" value="1"/>
</dbReference>
<dbReference type="Proteomes" id="UP000656042">
    <property type="component" value="Unassembled WGS sequence"/>
</dbReference>
<evidence type="ECO:0000313" key="4">
    <source>
        <dbReference type="EMBL" id="GGL09368.1"/>
    </source>
</evidence>
<dbReference type="RefSeq" id="WP_189081755.1">
    <property type="nucleotide sequence ID" value="NZ_BMMX01000032.1"/>
</dbReference>
<gene>
    <name evidence="4" type="primary">gabD</name>
    <name evidence="4" type="ORF">GCM10012284_50050</name>
</gene>
<proteinExistence type="inferred from homology"/>
<evidence type="ECO:0000259" key="3">
    <source>
        <dbReference type="Pfam" id="PF00171"/>
    </source>
</evidence>
<reference evidence="4" key="1">
    <citation type="journal article" date="2014" name="Int. J. Syst. Evol. Microbiol.">
        <title>Complete genome sequence of Corynebacterium casei LMG S-19264T (=DSM 44701T), isolated from a smear-ripened cheese.</title>
        <authorList>
            <consortium name="US DOE Joint Genome Institute (JGI-PGF)"/>
            <person name="Walter F."/>
            <person name="Albersmeier A."/>
            <person name="Kalinowski J."/>
            <person name="Ruckert C."/>
        </authorList>
    </citation>
    <scope>NUCLEOTIDE SEQUENCE</scope>
    <source>
        <strain evidence="4">CGMCC 4.7299</strain>
    </source>
</reference>
<dbReference type="EMBL" id="BMMX01000032">
    <property type="protein sequence ID" value="GGL09368.1"/>
    <property type="molecule type" value="Genomic_DNA"/>
</dbReference>
<accession>A0A8J3FRS6</accession>
<dbReference type="PANTHER" id="PTHR42991">
    <property type="entry name" value="ALDEHYDE DEHYDROGENASE"/>
    <property type="match status" value="1"/>
</dbReference>
<dbReference type="InterPro" id="IPR016163">
    <property type="entry name" value="Ald_DH_C"/>
</dbReference>
<dbReference type="AlphaFoldDB" id="A0A8J3FRS6"/>
<feature type="domain" description="Aldehyde dehydrogenase" evidence="3">
    <location>
        <begin position="21"/>
        <end position="471"/>
    </location>
</feature>
<keyword evidence="5" id="KW-1185">Reference proteome</keyword>
<dbReference type="Pfam" id="PF00171">
    <property type="entry name" value="Aldedh"/>
    <property type="match status" value="1"/>
</dbReference>
<comment type="similarity">
    <text evidence="1">Belongs to the aldehyde dehydrogenase family.</text>
</comment>
<dbReference type="InterPro" id="IPR051020">
    <property type="entry name" value="ALDH-related_metabolic_enz"/>
</dbReference>
<evidence type="ECO:0000313" key="5">
    <source>
        <dbReference type="Proteomes" id="UP000656042"/>
    </source>
</evidence>
<evidence type="ECO:0000256" key="2">
    <source>
        <dbReference type="ARBA" id="ARBA00023002"/>
    </source>
</evidence>
<dbReference type="GO" id="GO:0008911">
    <property type="term" value="F:lactaldehyde dehydrogenase (NAD+) activity"/>
    <property type="evidence" value="ECO:0007669"/>
    <property type="project" value="TreeGrafter"/>
</dbReference>
<organism evidence="4 5">
    <name type="scientific">Mangrovihabitans endophyticus</name>
    <dbReference type="NCBI Taxonomy" id="1751298"/>
    <lineage>
        <taxon>Bacteria</taxon>
        <taxon>Bacillati</taxon>
        <taxon>Actinomycetota</taxon>
        <taxon>Actinomycetes</taxon>
        <taxon>Micromonosporales</taxon>
        <taxon>Micromonosporaceae</taxon>
        <taxon>Mangrovihabitans</taxon>
    </lineage>
</organism>
<keyword evidence="2" id="KW-0560">Oxidoreductase</keyword>
<reference evidence="4" key="2">
    <citation type="submission" date="2020-09" db="EMBL/GenBank/DDBJ databases">
        <authorList>
            <person name="Sun Q."/>
            <person name="Zhou Y."/>
        </authorList>
    </citation>
    <scope>NUCLEOTIDE SEQUENCE</scope>
    <source>
        <strain evidence="4">CGMCC 4.7299</strain>
    </source>
</reference>
<protein>
    <submittedName>
        <fullName evidence="4">Succinate-semialdehyde dehydrogenase</fullName>
    </submittedName>
</protein>
<sequence>MPTDPSVTGLFIDGVWEHGRERLAVLDKFTGERVAELSVPGPDEVDRAVAGAAVAAGRPWSVTARAATLRGAVARLGARRAEIVAGYVAETGFTPADAATELDRTLQIFELCAQEAERLTGELVPLAGVPGHERSLCFTQRVPVGVVVAVTPFNAPLSTVAHKIAPALAAGNAVVLKPAEQTPLCAVAMVEALHAAGVPDGRIQLLCGPGETVGDRVVRHPAVGYVTFTGSTAVGRHIRAVCGLARTQLELGSNSPTLLWRDADLDLALPLVVRAGFRKAGQVCTSVQRLLVHRDLAEEAAGRLAGLVGALHHGDPRDPGTDVGPVISAESGERVAGLLADARSAGARVLIGGRQCGSMVAPALLADLTGAARLAVEEAFGPLVAMSTVDSFEAAVAAANRTRFGLQAGVFCRDLDVAFAFARELRMGGVIINDTSSYHPDPMPYGGVKDSGQGVEGPRYSVRDMTDSRTVVLRLRDPAG</sequence>
<dbReference type="InterPro" id="IPR016162">
    <property type="entry name" value="Ald_DH_N"/>
</dbReference>